<sequence>MNHDILDIFHILILTGIFVVKFLTMVSKNKIPLILTIENISVNNIFFEVIEKYIPKINNRICVDHTNILNSFTIELLENILFLKFLSPLAIFILQVFIRY</sequence>
<proteinExistence type="predicted"/>
<feature type="transmembrane region" description="Helical" evidence="1">
    <location>
        <begin position="80"/>
        <end position="98"/>
    </location>
</feature>
<accession>G2PX05</accession>
<dbReference type="EMBL" id="CP003001">
    <property type="protein sequence ID" value="AEM72960.1"/>
    <property type="molecule type" value="Genomic_DNA"/>
</dbReference>
<dbReference type="Proteomes" id="UP000009257">
    <property type="component" value="Chromosome"/>
</dbReference>
<gene>
    <name evidence="2" type="ORF">Calla_0287</name>
</gene>
<evidence type="ECO:0000313" key="3">
    <source>
        <dbReference type="Proteomes" id="UP000009257"/>
    </source>
</evidence>
<keyword evidence="1" id="KW-1133">Transmembrane helix</keyword>
<reference evidence="2 3" key="1">
    <citation type="submission" date="2011-08" db="EMBL/GenBank/DDBJ databases">
        <title>Complete sequence of Caldicellulosiruptor lactoaceticus 6A.</title>
        <authorList>
            <consortium name="US DOE Joint Genome Institute"/>
            <person name="Lucas S."/>
            <person name="Han J."/>
            <person name="Lapidus A."/>
            <person name="Cheng J.-F."/>
            <person name="Goodwin L."/>
            <person name="Pitluck S."/>
            <person name="Peters L."/>
            <person name="Davenport K."/>
            <person name="Detter J.C."/>
            <person name="Han C."/>
            <person name="Tapia R."/>
            <person name="Land M."/>
            <person name="Hauser L."/>
            <person name="Kyrpides N."/>
            <person name="Ivanova N."/>
            <person name="Ovchinnikova G."/>
            <person name="Pagani I."/>
            <person name="Blumer-Schuette S.E."/>
            <person name="Kelly R.M."/>
            <person name="Woyke T."/>
        </authorList>
    </citation>
    <scope>NUCLEOTIDE SEQUENCE [LARGE SCALE GENOMIC DNA]</scope>
    <source>
        <strain evidence="2 3">6A</strain>
    </source>
</reference>
<protein>
    <submittedName>
        <fullName evidence="2">Uncharacterized protein</fullName>
    </submittedName>
</protein>
<dbReference type="AlphaFoldDB" id="G2PX05"/>
<dbReference type="KEGG" id="clc:Calla_0287"/>
<name>G2PX05_9FIRM</name>
<organism evidence="2 3">
    <name type="scientific">Caldicellulosiruptor acetigenus 6A</name>
    <dbReference type="NCBI Taxonomy" id="632516"/>
    <lineage>
        <taxon>Bacteria</taxon>
        <taxon>Bacillati</taxon>
        <taxon>Bacillota</taxon>
        <taxon>Bacillota incertae sedis</taxon>
        <taxon>Caldicellulosiruptorales</taxon>
        <taxon>Caldicellulosiruptoraceae</taxon>
        <taxon>Caldicellulosiruptor</taxon>
    </lineage>
</organism>
<evidence type="ECO:0000313" key="2">
    <source>
        <dbReference type="EMBL" id="AEM72960.1"/>
    </source>
</evidence>
<keyword evidence="1" id="KW-0812">Transmembrane</keyword>
<keyword evidence="1" id="KW-0472">Membrane</keyword>
<dbReference type="HOGENOM" id="CLU_2300598_0_0_9"/>
<feature type="transmembrane region" description="Helical" evidence="1">
    <location>
        <begin position="6"/>
        <end position="24"/>
    </location>
</feature>
<evidence type="ECO:0000256" key="1">
    <source>
        <dbReference type="SAM" id="Phobius"/>
    </source>
</evidence>